<feature type="transmembrane region" description="Helical" evidence="12">
    <location>
        <begin position="310"/>
        <end position="335"/>
    </location>
</feature>
<feature type="domain" description="ABC transporter" evidence="13">
    <location>
        <begin position="620"/>
        <end position="847"/>
    </location>
</feature>
<feature type="domain" description="ABC transmembrane type-1" evidence="14">
    <location>
        <begin position="283"/>
        <end position="557"/>
    </location>
</feature>
<evidence type="ECO:0000259" key="13">
    <source>
        <dbReference type="PROSITE" id="PS50893"/>
    </source>
</evidence>
<evidence type="ECO:0000256" key="3">
    <source>
        <dbReference type="ARBA" id="ARBA00022448"/>
    </source>
</evidence>
<dbReference type="GO" id="GO:0016887">
    <property type="term" value="F:ATP hydrolysis activity"/>
    <property type="evidence" value="ECO:0007669"/>
    <property type="project" value="InterPro"/>
</dbReference>
<keyword evidence="7" id="KW-0067">ATP-binding</keyword>
<evidence type="ECO:0000256" key="7">
    <source>
        <dbReference type="ARBA" id="ARBA00022840"/>
    </source>
</evidence>
<dbReference type="InterPro" id="IPR044726">
    <property type="entry name" value="ABCC_6TM_D2"/>
</dbReference>
<dbReference type="Pfam" id="PF00664">
    <property type="entry name" value="ABC_membrane"/>
    <property type="match status" value="2"/>
</dbReference>
<feature type="transmembrane region" description="Helical" evidence="12">
    <location>
        <begin position="263"/>
        <end position="290"/>
    </location>
</feature>
<feature type="domain" description="ABC transmembrane type-1" evidence="14">
    <location>
        <begin position="905"/>
        <end position="1195"/>
    </location>
</feature>
<keyword evidence="6" id="KW-0547">Nucleotide-binding</keyword>
<evidence type="ECO:0000313" key="15">
    <source>
        <dbReference type="EMBL" id="CAG7561621.1"/>
    </source>
</evidence>
<dbReference type="Pfam" id="PF24357">
    <property type="entry name" value="TMD0_ABC"/>
    <property type="match status" value="1"/>
</dbReference>
<dbReference type="InterPro" id="IPR011527">
    <property type="entry name" value="ABC1_TM_dom"/>
</dbReference>
<dbReference type="InterPro" id="IPR017871">
    <property type="entry name" value="ABC_transporter-like_CS"/>
</dbReference>
<dbReference type="PANTHER" id="PTHR24223">
    <property type="entry name" value="ATP-BINDING CASSETTE SUB-FAMILY C"/>
    <property type="match status" value="1"/>
</dbReference>
<dbReference type="InterPro" id="IPR050173">
    <property type="entry name" value="ABC_transporter_C-like"/>
</dbReference>
<evidence type="ECO:0000256" key="9">
    <source>
        <dbReference type="ARBA" id="ARBA00023136"/>
    </source>
</evidence>
<dbReference type="PROSITE" id="PS50929">
    <property type="entry name" value="ABC_TM1F"/>
    <property type="match status" value="2"/>
</dbReference>
<evidence type="ECO:0000256" key="6">
    <source>
        <dbReference type="ARBA" id="ARBA00022741"/>
    </source>
</evidence>
<feature type="transmembrane region" description="Helical" evidence="12">
    <location>
        <begin position="36"/>
        <end position="55"/>
    </location>
</feature>
<feature type="transmembrane region" description="Helical" evidence="12">
    <location>
        <begin position="1026"/>
        <end position="1046"/>
    </location>
</feature>
<dbReference type="InterPro" id="IPR056227">
    <property type="entry name" value="TMD0_ABC"/>
</dbReference>
<feature type="transmembrane region" description="Helical" evidence="12">
    <location>
        <begin position="531"/>
        <end position="553"/>
    </location>
</feature>
<sequence length="1474" mass="161584">MNVTNCAPSIDASFGPFVPPECRDGFDFTLVFEQSILVLIPASLLLIIAPFRIFLLRNVPVKVTGHRLRSIKLTLIVLLAILHLVLVVLWATLPRPSNTCLDRVSIVAACVSFASSLMSCILSRAEHAKSARPSSLLNVFFAVSFLLDVALLRTLWLFPVNAAIPAVFTAAFVLKGILVVAEGWSKAPYLVSGSGVHSPEVTAGLYARAVFAWVAPLLLTGFRKLLRPMDLFELDEDMGSAGLIGRFWRHWDKQKVPAGKHRLILCCISTIRWPIVAVIVPRLALLAFTICQPLILNRLLVFLNDTSQPINIGYGLIGAYGLVYIGIALSQALYWHRNARSVTLLRGVLVSAVFSKATGISTAATDDSAAVTLMSSDVDVIVRAVREIHEFWANIIQLAIATWLLSTHIGYAASGPIIVSLVALIATVLVSPLARKYQIGWLEKTQKRVGITSAMIGHIKSIKCSGLAQNLSDTILNLRAEEIRASRPFRIVSSVTSAIAQVPLMMSPVAAFALFQGVASNSSETLDATRLFSALSLIILLAQPLFFMFEVILDMSAALGAFERIQKFLVHETRRDPRKIRSGSSSAVSPLVETDSIEPRMLRETTLPSIGDFDAGNFAIKVSHANISWSEERPLLQDLSFTVDYNQLVLLLGPVASGKSTLLKAILGEVPFTTGTVSLNSERVAWCEQSPWLLNQTIRDNIIGHGHLDAVLYQKVVKACDLEKDFSQLPRGDGTVIGSKGLALSGGQKQRVALARAVYSQPRVALLDDVFSGLDSQTAQKIFENLFGKQGLLRQWKTTTILATQSANFLPAANHIICLSKDGNISEQGSFGSLENAGGYVQSLLEGKTTYKVLENMSEDIAEQASQPKQTVPKQQGEQEDSRRQRGDSTVYRYYFSSTGGLFMVALLGLEIVWAFLESFPTIWLKFWTDDNEKGSDRAGYYLGIYAALQIMGVIWFAILIWFVIVLVAAKSGITLHRRLLSTVIRSAYNLSYLETVYANISGHHCHSLLRQILVPSQRGMVDNHLPLGLVVTLASFFGAIAKAALLAASTPYIAATFPLLGAVYFYLQRGYLRTSRQLRLLDLEEKAPLYTQFLETLSGLATIRAFGWGGAVIEANHALVDRSQRPFYLLMIVQRWLVLVLDLTTAGLALLLVRLAVRLRGEVDVGLTGVSLVQLISLSETVNLLIQFWTSIETSIGAVARIKQFAEDTGEENLPGETQAPPPRWPDKGAIQVSNLTASYGNGKEGTVNALDVVSLEIKPGEKIGICGRTGSGKSSLFLVLLRLLDPSSGNITIDGISLLLLPRDTIRSRLITLTQDQFVLPGTVRHNVDPRDLYSEIDINEALRLVGLSDAIEQHGGLDASFDEDMLSHGQKQLFFLARAVLRKHDGNVVLLDEVTSSVDHKTEEDIKAIIEHEFKEHTVVSITHRLDTIIDFDRVIVMEKGCVVEIGNPKNLLASNSKFKALWSDRSRSAA</sequence>
<feature type="region of interest" description="Disordered" evidence="11">
    <location>
        <begin position="862"/>
        <end position="885"/>
    </location>
</feature>
<accession>A0A8J2NBV6</accession>
<dbReference type="InterPro" id="IPR003593">
    <property type="entry name" value="AAA+_ATPase"/>
</dbReference>
<evidence type="ECO:0000256" key="12">
    <source>
        <dbReference type="SAM" id="Phobius"/>
    </source>
</evidence>
<evidence type="ECO:0000313" key="16">
    <source>
        <dbReference type="Proteomes" id="UP000693738"/>
    </source>
</evidence>
<dbReference type="PROSITE" id="PS50893">
    <property type="entry name" value="ABC_TRANSPORTER_2"/>
    <property type="match status" value="2"/>
</dbReference>
<dbReference type="GO" id="GO:0140359">
    <property type="term" value="F:ABC-type transporter activity"/>
    <property type="evidence" value="ECO:0007669"/>
    <property type="project" value="InterPro"/>
</dbReference>
<dbReference type="PANTHER" id="PTHR24223:SF399">
    <property type="entry name" value="ABC TRANSPORTER ATNG"/>
    <property type="match status" value="1"/>
</dbReference>
<evidence type="ECO:0000256" key="2">
    <source>
        <dbReference type="ARBA" id="ARBA00009726"/>
    </source>
</evidence>
<feature type="transmembrane region" description="Helical" evidence="12">
    <location>
        <begin position="417"/>
        <end position="434"/>
    </location>
</feature>
<keyword evidence="10" id="KW-0325">Glycoprotein</keyword>
<organism evidence="15 16">
    <name type="scientific">Fusarium equiseti</name>
    <name type="common">Fusarium scirpi</name>
    <dbReference type="NCBI Taxonomy" id="61235"/>
    <lineage>
        <taxon>Eukaryota</taxon>
        <taxon>Fungi</taxon>
        <taxon>Dikarya</taxon>
        <taxon>Ascomycota</taxon>
        <taxon>Pezizomycotina</taxon>
        <taxon>Sordariomycetes</taxon>
        <taxon>Hypocreomycetidae</taxon>
        <taxon>Hypocreales</taxon>
        <taxon>Nectriaceae</taxon>
        <taxon>Fusarium</taxon>
        <taxon>Fusarium incarnatum-equiseti species complex</taxon>
    </lineage>
</organism>
<dbReference type="EMBL" id="CAJSTJ010000141">
    <property type="protein sequence ID" value="CAG7561621.1"/>
    <property type="molecule type" value="Genomic_DNA"/>
</dbReference>
<evidence type="ECO:0000259" key="14">
    <source>
        <dbReference type="PROSITE" id="PS50929"/>
    </source>
</evidence>
<keyword evidence="8 12" id="KW-1133">Transmembrane helix</keyword>
<evidence type="ECO:0000256" key="1">
    <source>
        <dbReference type="ARBA" id="ARBA00004651"/>
    </source>
</evidence>
<dbReference type="Pfam" id="PF00005">
    <property type="entry name" value="ABC_tran"/>
    <property type="match status" value="2"/>
</dbReference>
<reference evidence="15" key="1">
    <citation type="submission" date="2021-05" db="EMBL/GenBank/DDBJ databases">
        <authorList>
            <person name="Khan N."/>
        </authorList>
    </citation>
    <scope>NUCLEOTIDE SEQUENCE</scope>
</reference>
<feature type="transmembrane region" description="Helical" evidence="12">
    <location>
        <begin position="75"/>
        <end position="93"/>
    </location>
</feature>
<feature type="transmembrane region" description="Helical" evidence="12">
    <location>
        <begin position="491"/>
        <end position="519"/>
    </location>
</feature>
<comment type="subcellular location">
    <subcellularLocation>
        <location evidence="1">Cell membrane</location>
        <topology evidence="1">Multi-pass membrane protein</topology>
    </subcellularLocation>
</comment>
<dbReference type="GO" id="GO:0005886">
    <property type="term" value="C:plasma membrane"/>
    <property type="evidence" value="ECO:0007669"/>
    <property type="project" value="UniProtKB-SubCell"/>
</dbReference>
<evidence type="ECO:0000256" key="4">
    <source>
        <dbReference type="ARBA" id="ARBA00022475"/>
    </source>
</evidence>
<feature type="transmembrane region" description="Helical" evidence="12">
    <location>
        <begin position="1128"/>
        <end position="1154"/>
    </location>
</feature>
<dbReference type="PROSITE" id="PS00211">
    <property type="entry name" value="ABC_TRANSPORTER_1"/>
    <property type="match status" value="2"/>
</dbReference>
<dbReference type="FunFam" id="1.20.1560.10:FF:000055">
    <property type="entry name" value="ABC multidrug transporter (Eurofung)"/>
    <property type="match status" value="1"/>
</dbReference>
<feature type="transmembrane region" description="Helical" evidence="12">
    <location>
        <begin position="1052"/>
        <end position="1068"/>
    </location>
</feature>
<dbReference type="CDD" id="cd18580">
    <property type="entry name" value="ABC_6TM_ABCC_D2"/>
    <property type="match status" value="1"/>
</dbReference>
<dbReference type="GO" id="GO:0005524">
    <property type="term" value="F:ATP binding"/>
    <property type="evidence" value="ECO:0007669"/>
    <property type="project" value="UniProtKB-KW"/>
</dbReference>
<feature type="transmembrane region" description="Helical" evidence="12">
    <location>
        <begin position="105"/>
        <end position="123"/>
    </location>
</feature>
<gene>
    <name evidence="15" type="ORF">FEQUK3_LOCUS7323</name>
</gene>
<feature type="transmembrane region" description="Helical" evidence="12">
    <location>
        <begin position="162"/>
        <end position="181"/>
    </location>
</feature>
<dbReference type="FunFam" id="3.40.50.300:FF:002145">
    <property type="entry name" value="ABC transporter (MsbA subfamily)"/>
    <property type="match status" value="1"/>
</dbReference>
<feature type="domain" description="ABC transporter" evidence="13">
    <location>
        <begin position="1232"/>
        <end position="1468"/>
    </location>
</feature>
<feature type="compositionally biased region" description="Polar residues" evidence="11">
    <location>
        <begin position="864"/>
        <end position="876"/>
    </location>
</feature>
<feature type="transmembrane region" description="Helical" evidence="12">
    <location>
        <begin position="135"/>
        <end position="156"/>
    </location>
</feature>
<dbReference type="InterPro" id="IPR044746">
    <property type="entry name" value="ABCC_6TM_D1"/>
</dbReference>
<dbReference type="InterPro" id="IPR003439">
    <property type="entry name" value="ABC_transporter-like_ATP-bd"/>
</dbReference>
<feature type="transmembrane region" description="Helical" evidence="12">
    <location>
        <begin position="941"/>
        <end position="970"/>
    </location>
</feature>
<dbReference type="SMART" id="SM00382">
    <property type="entry name" value="AAA"/>
    <property type="match status" value="2"/>
</dbReference>
<name>A0A8J2NBV6_FUSEQ</name>
<proteinExistence type="inferred from homology"/>
<protein>
    <submittedName>
        <fullName evidence="15">Uncharacterized protein</fullName>
    </submittedName>
</protein>
<keyword evidence="5 12" id="KW-0812">Transmembrane</keyword>
<keyword evidence="3" id="KW-0813">Transport</keyword>
<dbReference type="FunFam" id="1.20.1560.10:FF:000066">
    <property type="entry name" value="ABC multidrug transporter (Eurofung)"/>
    <property type="match status" value="1"/>
</dbReference>
<dbReference type="Proteomes" id="UP000693738">
    <property type="component" value="Unassembled WGS sequence"/>
</dbReference>
<dbReference type="CDD" id="cd18579">
    <property type="entry name" value="ABC_6TM_ABCC_D1"/>
    <property type="match status" value="1"/>
</dbReference>
<evidence type="ECO:0000256" key="11">
    <source>
        <dbReference type="SAM" id="MobiDB-lite"/>
    </source>
</evidence>
<evidence type="ECO:0000256" key="5">
    <source>
        <dbReference type="ARBA" id="ARBA00022692"/>
    </source>
</evidence>
<comment type="similarity">
    <text evidence="2">Belongs to the ABC transporter superfamily. ABCC family. Conjugate transporter (TC 3.A.1.208) subfamily.</text>
</comment>
<feature type="transmembrane region" description="Helical" evidence="12">
    <location>
        <begin position="894"/>
        <end position="917"/>
    </location>
</feature>
<evidence type="ECO:0000256" key="10">
    <source>
        <dbReference type="ARBA" id="ARBA00023180"/>
    </source>
</evidence>
<dbReference type="CDD" id="cd03250">
    <property type="entry name" value="ABCC_MRP_domain1"/>
    <property type="match status" value="1"/>
</dbReference>
<keyword evidence="9 12" id="KW-0472">Membrane</keyword>
<keyword evidence="4" id="KW-1003">Cell membrane</keyword>
<comment type="caution">
    <text evidence="15">The sequence shown here is derived from an EMBL/GenBank/DDBJ whole genome shotgun (WGS) entry which is preliminary data.</text>
</comment>
<evidence type="ECO:0000256" key="8">
    <source>
        <dbReference type="ARBA" id="ARBA00022989"/>
    </source>
</evidence>